<feature type="transmembrane region" description="Helical" evidence="1">
    <location>
        <begin position="69"/>
        <end position="91"/>
    </location>
</feature>
<dbReference type="Pfam" id="PF10823">
    <property type="entry name" value="DUF2568"/>
    <property type="match status" value="1"/>
</dbReference>
<dbReference type="InterPro" id="IPR021214">
    <property type="entry name" value="DUF2568"/>
</dbReference>
<sequence length="152" mass="15387">MPDAAVVPRITIHSPGSSTMFPLMGSSGADGGTPRSGVVGGSIMFLAFLSELAMLGTLAGAGLDLASSAVAGVALAVLLPLMAAVVWGVWLAPASRRRLRGPALLMVKILLFCLTAIATALAGHRVWAVVFAVTAIAATAGGHRIDSRTQAR</sequence>
<reference evidence="2 3" key="1">
    <citation type="journal article" date="2007" name="Genome Res.">
        <title>Genome characteristics of facultatively symbiotic Frankia sp. strains reflect host range and host plant biogeography.</title>
        <authorList>
            <person name="Normand P."/>
            <person name="Lapierre P."/>
            <person name="Tisa L.S."/>
            <person name="Gogarten J.P."/>
            <person name="Alloisio N."/>
            <person name="Bagnarol E."/>
            <person name="Bassi C.A."/>
            <person name="Berry A.M."/>
            <person name="Bickhart D.M."/>
            <person name="Choisne N."/>
            <person name="Couloux A."/>
            <person name="Cournoyer B."/>
            <person name="Cruveiller S."/>
            <person name="Daubin V."/>
            <person name="Demange N."/>
            <person name="Francino M.P."/>
            <person name="Goltsman E."/>
            <person name="Huang Y."/>
            <person name="Kopp O.R."/>
            <person name="Labarre L."/>
            <person name="Lapidus A."/>
            <person name="Lavire C."/>
            <person name="Marechal J."/>
            <person name="Martinez M."/>
            <person name="Mastronunzio J.E."/>
            <person name="Mullin B.C."/>
            <person name="Niemann J."/>
            <person name="Pujic P."/>
            <person name="Rawnsley T."/>
            <person name="Rouy Z."/>
            <person name="Schenowitz C."/>
            <person name="Sellstedt A."/>
            <person name="Tavares F."/>
            <person name="Tomkins J.P."/>
            <person name="Vallenet D."/>
            <person name="Valverde C."/>
            <person name="Wall L.G."/>
            <person name="Wang Y."/>
            <person name="Medigue C."/>
            <person name="Benson D.R."/>
        </authorList>
    </citation>
    <scope>NUCLEOTIDE SEQUENCE [LARGE SCALE GENOMIC DNA]</scope>
    <source>
        <strain evidence="3">DSM 45818 / CECT 9043 / CcI3</strain>
    </source>
</reference>
<gene>
    <name evidence="2" type="ordered locus">Francci3_3262</name>
</gene>
<dbReference type="Proteomes" id="UP000001937">
    <property type="component" value="Chromosome"/>
</dbReference>
<accession>Q2J7X3</accession>
<evidence type="ECO:0000313" key="3">
    <source>
        <dbReference type="Proteomes" id="UP000001937"/>
    </source>
</evidence>
<evidence type="ECO:0008006" key="4">
    <source>
        <dbReference type="Google" id="ProtNLM"/>
    </source>
</evidence>
<keyword evidence="1" id="KW-0812">Transmembrane</keyword>
<keyword evidence="1" id="KW-0472">Membrane</keyword>
<name>Q2J7X3_FRACC</name>
<organism evidence="2 3">
    <name type="scientific">Frankia casuarinae (strain DSM 45818 / CECT 9043 / HFP020203 / CcI3)</name>
    <dbReference type="NCBI Taxonomy" id="106370"/>
    <lineage>
        <taxon>Bacteria</taxon>
        <taxon>Bacillati</taxon>
        <taxon>Actinomycetota</taxon>
        <taxon>Actinomycetes</taxon>
        <taxon>Frankiales</taxon>
        <taxon>Frankiaceae</taxon>
        <taxon>Frankia</taxon>
    </lineage>
</organism>
<keyword evidence="1" id="KW-1133">Transmembrane helix</keyword>
<proteinExistence type="predicted"/>
<feature type="transmembrane region" description="Helical" evidence="1">
    <location>
        <begin position="43"/>
        <end position="63"/>
    </location>
</feature>
<dbReference type="EMBL" id="CP000249">
    <property type="protein sequence ID" value="ABD12619.1"/>
    <property type="molecule type" value="Genomic_DNA"/>
</dbReference>
<evidence type="ECO:0000256" key="1">
    <source>
        <dbReference type="SAM" id="Phobius"/>
    </source>
</evidence>
<dbReference type="HOGENOM" id="CLU_1719676_0_0_11"/>
<feature type="transmembrane region" description="Helical" evidence="1">
    <location>
        <begin position="103"/>
        <end position="121"/>
    </location>
</feature>
<dbReference type="AlphaFoldDB" id="Q2J7X3"/>
<dbReference type="STRING" id="106370.Francci3_3262"/>
<feature type="transmembrane region" description="Helical" evidence="1">
    <location>
        <begin position="127"/>
        <end position="145"/>
    </location>
</feature>
<protein>
    <recommendedName>
        <fullName evidence="4">DUF2568 domain-containing protein</fullName>
    </recommendedName>
</protein>
<dbReference type="KEGG" id="fra:Francci3_3262"/>
<evidence type="ECO:0000313" key="2">
    <source>
        <dbReference type="EMBL" id="ABD12619.1"/>
    </source>
</evidence>
<keyword evidence="3" id="KW-1185">Reference proteome</keyword>